<accession>A0ABV5YGE5</accession>
<evidence type="ECO:0000313" key="4">
    <source>
        <dbReference type="Proteomes" id="UP001589627"/>
    </source>
</evidence>
<reference evidence="3 4" key="1">
    <citation type="submission" date="2024-09" db="EMBL/GenBank/DDBJ databases">
        <authorList>
            <person name="Sun Q."/>
            <person name="Mori K."/>
        </authorList>
    </citation>
    <scope>NUCLEOTIDE SEQUENCE [LARGE SCALE GENOMIC DNA]</scope>
    <source>
        <strain evidence="3 4">TBRC 0563</strain>
    </source>
</reference>
<dbReference type="Pfam" id="PF01636">
    <property type="entry name" value="APH"/>
    <property type="match status" value="1"/>
</dbReference>
<dbReference type="Proteomes" id="UP001589627">
    <property type="component" value="Unassembled WGS sequence"/>
</dbReference>
<dbReference type="GO" id="GO:0016740">
    <property type="term" value="F:transferase activity"/>
    <property type="evidence" value="ECO:0007669"/>
    <property type="project" value="UniProtKB-KW"/>
</dbReference>
<dbReference type="Gene3D" id="3.90.1200.10">
    <property type="match status" value="1"/>
</dbReference>
<keyword evidence="4" id="KW-1185">Reference proteome</keyword>
<keyword evidence="3" id="KW-0808">Transferase</keyword>
<feature type="compositionally biased region" description="Basic and acidic residues" evidence="1">
    <location>
        <begin position="8"/>
        <end position="28"/>
    </location>
</feature>
<sequence>MVGRASTHHIDVRGDQVTKRFTSADRGEPEREWRALRLLAEHSPGLVPQPIDADLTARPPYVVMSRLAGIPLRGMTTTPRHTAAMARAIRALHEAIPPSVLAGLPPAPWSPAAAVAKAQALCGKRPDLGADPTVAHAYAAGAKWLDGLDTGRLLGLDTPVFGLADGNLANYLWDGEQVRLVDFEDSGRSDRAFELAEVAEHISTRTPGTFDAAALLGEFDLPGAVAGRVRDFRRVFAYSWMLMLGPGGPARDRNPPGTLERQAGRLLDLLG</sequence>
<dbReference type="EMBL" id="JBHLZP010000122">
    <property type="protein sequence ID" value="MFB9834114.1"/>
    <property type="molecule type" value="Genomic_DNA"/>
</dbReference>
<dbReference type="InterPro" id="IPR011009">
    <property type="entry name" value="Kinase-like_dom_sf"/>
</dbReference>
<dbReference type="RefSeq" id="WP_378203082.1">
    <property type="nucleotide sequence ID" value="NZ_JBHLZP010000122.1"/>
</dbReference>
<evidence type="ECO:0000259" key="2">
    <source>
        <dbReference type="Pfam" id="PF01636"/>
    </source>
</evidence>
<evidence type="ECO:0000256" key="1">
    <source>
        <dbReference type="SAM" id="MobiDB-lite"/>
    </source>
</evidence>
<name>A0ABV5YGE5_9ACTN</name>
<feature type="domain" description="Aminoglycoside phosphotransferase" evidence="2">
    <location>
        <begin position="16"/>
        <end position="220"/>
    </location>
</feature>
<proteinExistence type="predicted"/>
<gene>
    <name evidence="3" type="ORF">ACFFNX_18180</name>
</gene>
<protein>
    <submittedName>
        <fullName evidence="3">Aminoglycoside phosphotransferase family protein</fullName>
        <ecNumber evidence="3">2.7.1.-</ecNumber>
    </submittedName>
</protein>
<dbReference type="SUPFAM" id="SSF56112">
    <property type="entry name" value="Protein kinase-like (PK-like)"/>
    <property type="match status" value="1"/>
</dbReference>
<evidence type="ECO:0000313" key="3">
    <source>
        <dbReference type="EMBL" id="MFB9834114.1"/>
    </source>
</evidence>
<organism evidence="3 4">
    <name type="scientific">Actinoallomurus acaciae</name>
    <dbReference type="NCBI Taxonomy" id="502577"/>
    <lineage>
        <taxon>Bacteria</taxon>
        <taxon>Bacillati</taxon>
        <taxon>Actinomycetota</taxon>
        <taxon>Actinomycetes</taxon>
        <taxon>Streptosporangiales</taxon>
        <taxon>Thermomonosporaceae</taxon>
        <taxon>Actinoallomurus</taxon>
    </lineage>
</organism>
<dbReference type="InterPro" id="IPR002575">
    <property type="entry name" value="Aminoglycoside_PTrfase"/>
</dbReference>
<dbReference type="EC" id="2.7.1.-" evidence="3"/>
<comment type="caution">
    <text evidence="3">The sequence shown here is derived from an EMBL/GenBank/DDBJ whole genome shotgun (WGS) entry which is preliminary data.</text>
</comment>
<feature type="region of interest" description="Disordered" evidence="1">
    <location>
        <begin position="1"/>
        <end position="28"/>
    </location>
</feature>